<dbReference type="CDD" id="cd04471">
    <property type="entry name" value="S1_RNase_R"/>
    <property type="match status" value="1"/>
</dbReference>
<dbReference type="PANTHER" id="PTHR10724">
    <property type="entry name" value="30S RIBOSOMAL PROTEIN S1"/>
    <property type="match status" value="1"/>
</dbReference>
<dbReference type="GO" id="GO:0003735">
    <property type="term" value="F:structural constituent of ribosome"/>
    <property type="evidence" value="ECO:0007669"/>
    <property type="project" value="TreeGrafter"/>
</dbReference>
<gene>
    <name evidence="3" type="ORF">BsIDN1_59460</name>
</gene>
<reference evidence="3 4" key="1">
    <citation type="submission" date="2019-12" db="EMBL/GenBank/DDBJ databases">
        <title>Full genome sequence of a Bacillus safensis strain isolated from commercially available natto in Indonesia.</title>
        <authorList>
            <person name="Yoshida M."/>
            <person name="Uomi M."/>
            <person name="Waturangi D."/>
            <person name="Ekaputri J.J."/>
            <person name="Setiamarga D.H.E."/>
        </authorList>
    </citation>
    <scope>NUCLEOTIDE SEQUENCE [LARGE SCALE GENOMIC DNA]</scope>
    <source>
        <strain evidence="3 4">IDN1</strain>
    </source>
</reference>
<dbReference type="Gene3D" id="2.40.50.140">
    <property type="entry name" value="Nucleic acid-binding proteins"/>
    <property type="match status" value="1"/>
</dbReference>
<feature type="region of interest" description="Disordered" evidence="1">
    <location>
        <begin position="112"/>
        <end position="152"/>
    </location>
</feature>
<dbReference type="SMART" id="SM00316">
    <property type="entry name" value="S1"/>
    <property type="match status" value="1"/>
</dbReference>
<dbReference type="PANTHER" id="PTHR10724:SF10">
    <property type="entry name" value="S1 RNA-BINDING DOMAIN-CONTAINING PROTEIN 1"/>
    <property type="match status" value="1"/>
</dbReference>
<evidence type="ECO:0000256" key="1">
    <source>
        <dbReference type="SAM" id="MobiDB-lite"/>
    </source>
</evidence>
<organism evidence="3 4">
    <name type="scientific">Bacillus safensis</name>
    <dbReference type="NCBI Taxonomy" id="561879"/>
    <lineage>
        <taxon>Bacteria</taxon>
        <taxon>Bacillati</taxon>
        <taxon>Bacillota</taxon>
        <taxon>Bacilli</taxon>
        <taxon>Bacillales</taxon>
        <taxon>Bacillaceae</taxon>
        <taxon>Bacillus</taxon>
    </lineage>
</organism>
<name>A0A5S9MGY2_BACIA</name>
<dbReference type="GO" id="GO:0003729">
    <property type="term" value="F:mRNA binding"/>
    <property type="evidence" value="ECO:0007669"/>
    <property type="project" value="TreeGrafter"/>
</dbReference>
<evidence type="ECO:0000313" key="3">
    <source>
        <dbReference type="EMBL" id="BBP92328.1"/>
    </source>
</evidence>
<dbReference type="InterPro" id="IPR050437">
    <property type="entry name" value="Ribos_protein_bS1-like"/>
</dbReference>
<feature type="domain" description="S1 motif" evidence="2">
    <location>
        <begin position="26"/>
        <end position="106"/>
    </location>
</feature>
<dbReference type="InterPro" id="IPR003029">
    <property type="entry name" value="S1_domain"/>
</dbReference>
<dbReference type="EMBL" id="AP021906">
    <property type="protein sequence ID" value="BBP92328.1"/>
    <property type="molecule type" value="Genomic_DNA"/>
</dbReference>
<dbReference type="InterPro" id="IPR012340">
    <property type="entry name" value="NA-bd_OB-fold"/>
</dbReference>
<evidence type="ECO:0000259" key="2">
    <source>
        <dbReference type="PROSITE" id="PS50126"/>
    </source>
</evidence>
<dbReference type="GO" id="GO:0006412">
    <property type="term" value="P:translation"/>
    <property type="evidence" value="ECO:0007669"/>
    <property type="project" value="TreeGrafter"/>
</dbReference>
<dbReference type="FunFam" id="2.40.50.140:FF:000273">
    <property type="entry name" value="Ribonuclease R"/>
    <property type="match status" value="1"/>
</dbReference>
<dbReference type="SUPFAM" id="SSF50249">
    <property type="entry name" value="Nucleic acid-binding proteins"/>
    <property type="match status" value="1"/>
</dbReference>
<dbReference type="AlphaFoldDB" id="A0A5S9MGY2"/>
<evidence type="ECO:0000313" key="4">
    <source>
        <dbReference type="Proteomes" id="UP000464658"/>
    </source>
</evidence>
<accession>A0A5S9MGY2</accession>
<dbReference type="Pfam" id="PF00575">
    <property type="entry name" value="S1"/>
    <property type="match status" value="1"/>
</dbReference>
<protein>
    <recommendedName>
        <fullName evidence="2">S1 motif domain-containing protein</fullName>
    </recommendedName>
</protein>
<sequence length="152" mass="17429">MERRSVDAERETDDLKKAEFMLDKIGEEFDGMISSVTNFGLFVELPNTIEGLVHVSYMTDDYYRFDEQHFAMIGERTGNVYRIGDEITVKVVNVNKDEHSIDFEIVGMKGTRRKSPKDFKFKKRTDPPAKKKGRGGQKASGEKGKGKDKKRK</sequence>
<proteinExistence type="predicted"/>
<feature type="compositionally biased region" description="Basic and acidic residues" evidence="1">
    <location>
        <begin position="116"/>
        <end position="129"/>
    </location>
</feature>
<dbReference type="PROSITE" id="PS50126">
    <property type="entry name" value="S1"/>
    <property type="match status" value="1"/>
</dbReference>
<dbReference type="Proteomes" id="UP000464658">
    <property type="component" value="Chromosome"/>
</dbReference>